<keyword evidence="2" id="KW-1185">Reference proteome</keyword>
<gene>
    <name evidence="1" type="ORF">HAX54_018041</name>
</gene>
<comment type="caution">
    <text evidence="1">The sequence shown here is derived from an EMBL/GenBank/DDBJ whole genome shotgun (WGS) entry which is preliminary data.</text>
</comment>
<sequence>MDGLNTTFFKFRSDGSCQEGNCGAGILSETAMTNSSYLVLCFLDLTAEGRNDHILDQTAEGRNDHILDQTAEGLSVQKSDDRQDHAKITGNTGDKSARVAVVAKLWVQDHKNQRFRSSYLRQNSITM</sequence>
<dbReference type="EMBL" id="JACEIK010002219">
    <property type="protein sequence ID" value="MCD9559784.1"/>
    <property type="molecule type" value="Genomic_DNA"/>
</dbReference>
<evidence type="ECO:0000313" key="2">
    <source>
        <dbReference type="Proteomes" id="UP000823775"/>
    </source>
</evidence>
<organism evidence="1 2">
    <name type="scientific">Datura stramonium</name>
    <name type="common">Jimsonweed</name>
    <name type="synonym">Common thornapple</name>
    <dbReference type="NCBI Taxonomy" id="4076"/>
    <lineage>
        <taxon>Eukaryota</taxon>
        <taxon>Viridiplantae</taxon>
        <taxon>Streptophyta</taxon>
        <taxon>Embryophyta</taxon>
        <taxon>Tracheophyta</taxon>
        <taxon>Spermatophyta</taxon>
        <taxon>Magnoliopsida</taxon>
        <taxon>eudicotyledons</taxon>
        <taxon>Gunneridae</taxon>
        <taxon>Pentapetalae</taxon>
        <taxon>asterids</taxon>
        <taxon>lamiids</taxon>
        <taxon>Solanales</taxon>
        <taxon>Solanaceae</taxon>
        <taxon>Solanoideae</taxon>
        <taxon>Datureae</taxon>
        <taxon>Datura</taxon>
    </lineage>
</organism>
<accession>A0ABS8ULV2</accession>
<protein>
    <submittedName>
        <fullName evidence="1">Uncharacterized protein</fullName>
    </submittedName>
</protein>
<reference evidence="1 2" key="1">
    <citation type="journal article" date="2021" name="BMC Genomics">
        <title>Datura genome reveals duplications of psychoactive alkaloid biosynthetic genes and high mutation rate following tissue culture.</title>
        <authorList>
            <person name="Rajewski A."/>
            <person name="Carter-House D."/>
            <person name="Stajich J."/>
            <person name="Litt A."/>
        </authorList>
    </citation>
    <scope>NUCLEOTIDE SEQUENCE [LARGE SCALE GENOMIC DNA]</scope>
    <source>
        <strain evidence="1">AR-01</strain>
    </source>
</reference>
<dbReference type="Proteomes" id="UP000823775">
    <property type="component" value="Unassembled WGS sequence"/>
</dbReference>
<proteinExistence type="predicted"/>
<evidence type="ECO:0000313" key="1">
    <source>
        <dbReference type="EMBL" id="MCD9559784.1"/>
    </source>
</evidence>
<name>A0ABS8ULV2_DATST</name>